<proteinExistence type="inferred from homology"/>
<comment type="similarity">
    <text evidence="3 4">In the C-terminal section; belongs to the PPC synthetase family.</text>
</comment>
<dbReference type="InterPro" id="IPR036551">
    <property type="entry name" value="Flavin_trans-like"/>
</dbReference>
<dbReference type="Gene3D" id="3.40.50.10300">
    <property type="entry name" value="CoaB-like"/>
    <property type="match status" value="1"/>
</dbReference>
<keyword evidence="3" id="KW-0511">Multifunctional enzyme</keyword>
<gene>
    <name evidence="3" type="primary">coaBC</name>
    <name evidence="7" type="ordered locus">LGAS_1278</name>
</gene>
<feature type="binding site" evidence="3">
    <location>
        <position position="283"/>
    </location>
    <ligand>
        <name>CTP</name>
        <dbReference type="ChEBI" id="CHEBI:37563"/>
    </ligand>
</feature>
<organism evidence="7 8">
    <name type="scientific">Lactobacillus gasseri (strain ATCC 33323 / DSM 20243 / BCRC 14619 / CIP 102991 / JCM 1131 / KCTC 3163 / NCIMB 11718 / NCTC 13722 / AM63)</name>
    <dbReference type="NCBI Taxonomy" id="324831"/>
    <lineage>
        <taxon>Bacteria</taxon>
        <taxon>Bacillati</taxon>
        <taxon>Bacillota</taxon>
        <taxon>Bacilli</taxon>
        <taxon>Lactobacillales</taxon>
        <taxon>Lactobacillaceae</taxon>
        <taxon>Lactobacillus</taxon>
    </lineage>
</organism>
<dbReference type="EC" id="4.1.1.36" evidence="3"/>
<dbReference type="InterPro" id="IPR003382">
    <property type="entry name" value="Flavoprotein"/>
</dbReference>
<evidence type="ECO:0000256" key="1">
    <source>
        <dbReference type="ARBA" id="ARBA00022793"/>
    </source>
</evidence>
<dbReference type="PANTHER" id="PTHR14359:SF6">
    <property type="entry name" value="PHOSPHOPANTOTHENOYLCYSTEINE DECARBOXYLASE"/>
    <property type="match status" value="1"/>
</dbReference>
<dbReference type="Pfam" id="PF04127">
    <property type="entry name" value="DFP"/>
    <property type="match status" value="1"/>
</dbReference>
<evidence type="ECO:0000313" key="7">
    <source>
        <dbReference type="EMBL" id="ABJ60641.1"/>
    </source>
</evidence>
<dbReference type="GO" id="GO:0010181">
    <property type="term" value="F:FMN binding"/>
    <property type="evidence" value="ECO:0007669"/>
    <property type="project" value="UniProtKB-UniRule"/>
</dbReference>
<dbReference type="InterPro" id="IPR005252">
    <property type="entry name" value="CoaBC"/>
</dbReference>
<reference evidence="7 8" key="1">
    <citation type="journal article" date="2006" name="Proc. Natl. Acad. Sci. U.S.A.">
        <title>Comparative genomics of the lactic acid bacteria.</title>
        <authorList>
            <person name="Makarova K."/>
            <person name="Slesarev A."/>
            <person name="Wolf Y."/>
            <person name="Sorokin A."/>
            <person name="Mirkin B."/>
            <person name="Koonin E."/>
            <person name="Pavlov A."/>
            <person name="Pavlova N."/>
            <person name="Karamychev V."/>
            <person name="Polouchine N."/>
            <person name="Shakhova V."/>
            <person name="Grigoriev I."/>
            <person name="Lou Y."/>
            <person name="Rohksar D."/>
            <person name="Lucas S."/>
            <person name="Huang K."/>
            <person name="Goodstein D.M."/>
            <person name="Hawkins T."/>
            <person name="Plengvidhya V."/>
            <person name="Welker D."/>
            <person name="Hughes J."/>
            <person name="Goh Y."/>
            <person name="Benson A."/>
            <person name="Baldwin K."/>
            <person name="Lee J.H."/>
            <person name="Diaz-Muniz I."/>
            <person name="Dosti B."/>
            <person name="Smeianov V."/>
            <person name="Wechter W."/>
            <person name="Barabote R."/>
            <person name="Lorca G."/>
            <person name="Altermann E."/>
            <person name="Barrangou R."/>
            <person name="Ganesan B."/>
            <person name="Xie Y."/>
            <person name="Rawsthorne H."/>
            <person name="Tamir D."/>
            <person name="Parker C."/>
            <person name="Breidt F."/>
            <person name="Broadbent J."/>
            <person name="Hutkins R."/>
            <person name="O'Sullivan D."/>
            <person name="Steele J."/>
            <person name="Unlu G."/>
            <person name="Saier M."/>
            <person name="Klaenhammer T."/>
            <person name="Richardson P."/>
            <person name="Kozyavkin S."/>
            <person name="Weimer B."/>
            <person name="Mills D."/>
        </authorList>
    </citation>
    <scope>NUCLEOTIDE SEQUENCE [LARGE SCALE GENOMIC DNA]</scope>
    <source>
        <strain evidence="8">ATCC 33323 / DSM 20243 / BCRC 14619 / CIP 102991 / JCM 1131 / KCTC 3163 / NCIMB 11718 / NCTC 13722 / AM63</strain>
    </source>
</reference>
<feature type="binding site" evidence="3">
    <location>
        <position position="344"/>
    </location>
    <ligand>
        <name>CTP</name>
        <dbReference type="ChEBI" id="CHEBI:37563"/>
    </ligand>
</feature>
<name>A0A806A7G1_LACGA</name>
<comment type="catalytic activity">
    <reaction evidence="3 4">
        <text>N-[(R)-4-phosphopantothenoyl]-L-cysteine + H(+) = (R)-4'-phosphopantetheine + CO2</text>
        <dbReference type="Rhea" id="RHEA:16793"/>
        <dbReference type="ChEBI" id="CHEBI:15378"/>
        <dbReference type="ChEBI" id="CHEBI:16526"/>
        <dbReference type="ChEBI" id="CHEBI:59458"/>
        <dbReference type="ChEBI" id="CHEBI:61723"/>
        <dbReference type="EC" id="4.1.1.36"/>
    </reaction>
</comment>
<keyword evidence="3" id="KW-0460">Magnesium</keyword>
<dbReference type="GO" id="GO:0071513">
    <property type="term" value="C:phosphopantothenoylcysteine decarboxylase complex"/>
    <property type="evidence" value="ECO:0007669"/>
    <property type="project" value="TreeGrafter"/>
</dbReference>
<dbReference type="PANTHER" id="PTHR14359">
    <property type="entry name" value="HOMO-OLIGOMERIC FLAVIN CONTAINING CYS DECARBOXYLASE FAMILY"/>
    <property type="match status" value="1"/>
</dbReference>
<comment type="pathway">
    <text evidence="3 4">Cofactor biosynthesis; coenzyme A biosynthesis; CoA from (R)-pantothenate: step 3/5.</text>
</comment>
<comment type="pathway">
    <text evidence="3 4">Cofactor biosynthesis; coenzyme A biosynthesis; CoA from (R)-pantothenate: step 2/5.</text>
</comment>
<protein>
    <recommendedName>
        <fullName evidence="3">Coenzyme A biosynthesis bifunctional protein CoaBC</fullName>
    </recommendedName>
    <alternativeName>
        <fullName evidence="3">DNA/pantothenate metabolism flavoprotein</fullName>
    </alternativeName>
    <alternativeName>
        <fullName evidence="3">Phosphopantothenoylcysteine synthetase/decarboxylase</fullName>
        <shortName evidence="3">PPCS-PPCDC</shortName>
    </alternativeName>
    <domain>
        <recommendedName>
            <fullName evidence="3">Phosphopantothenoylcysteine decarboxylase</fullName>
            <shortName evidence="3">PPC decarboxylase</shortName>
            <shortName evidence="3">PPC-DC</shortName>
            <ecNumber evidence="3">4.1.1.36</ecNumber>
        </recommendedName>
        <alternativeName>
            <fullName evidence="3">CoaC</fullName>
        </alternativeName>
    </domain>
    <domain>
        <recommendedName>
            <fullName evidence="3">Phosphopantothenate--cysteine ligase</fullName>
            <ecNumber evidence="3">6.3.2.5</ecNumber>
        </recommendedName>
        <alternativeName>
            <fullName evidence="3">CoaB</fullName>
        </alternativeName>
        <alternativeName>
            <fullName evidence="3">Phosphopantothenoylcysteine synthetase</fullName>
            <shortName evidence="3">PPC synthetase</shortName>
            <shortName evidence="3">PPC-S</shortName>
        </alternativeName>
    </domain>
</protein>
<dbReference type="GO" id="GO:0046872">
    <property type="term" value="F:metal ion binding"/>
    <property type="evidence" value="ECO:0007669"/>
    <property type="project" value="UniProtKB-KW"/>
</dbReference>
<keyword evidence="1 3" id="KW-0210">Decarboxylase</keyword>
<dbReference type="GO" id="GO:0015937">
    <property type="term" value="P:coenzyme A biosynthetic process"/>
    <property type="evidence" value="ECO:0007669"/>
    <property type="project" value="UniProtKB-UniRule"/>
</dbReference>
<dbReference type="AlphaFoldDB" id="A0A806A7G1"/>
<keyword evidence="3" id="KW-0479">Metal-binding</keyword>
<dbReference type="GO" id="GO:0004632">
    <property type="term" value="F:phosphopantothenate--cysteine ligase activity"/>
    <property type="evidence" value="ECO:0007669"/>
    <property type="project" value="UniProtKB-UniRule"/>
</dbReference>
<feature type="region of interest" description="Phosphopantothenoylcysteine decarboxylase" evidence="3">
    <location>
        <begin position="1"/>
        <end position="192"/>
    </location>
</feature>
<comment type="function">
    <text evidence="3">Catalyzes two sequential steps in the biosynthesis of coenzyme A. In the first step cysteine is conjugated to 4'-phosphopantothenate to form 4-phosphopantothenoylcysteine. In the second step the latter compound is decarboxylated to form 4'-phosphopantotheine.</text>
</comment>
<dbReference type="GO" id="GO:0015941">
    <property type="term" value="P:pantothenate catabolic process"/>
    <property type="evidence" value="ECO:0007669"/>
    <property type="project" value="InterPro"/>
</dbReference>
<comment type="caution">
    <text evidence="3">Lacks conserved residue(s) required for the propagation of feature annotation.</text>
</comment>
<feature type="binding site" evidence="3">
    <location>
        <position position="348"/>
    </location>
    <ligand>
        <name>CTP</name>
        <dbReference type="ChEBI" id="CHEBI:37563"/>
    </ligand>
</feature>
<feature type="domain" description="DNA/pantothenate metabolism flavoprotein C-terminal" evidence="6">
    <location>
        <begin position="188"/>
        <end position="400"/>
    </location>
</feature>
<comment type="catalytic activity">
    <reaction evidence="3 4">
        <text>(R)-4'-phosphopantothenate + L-cysteine + CTP = N-[(R)-4-phosphopantothenoyl]-L-cysteine + CMP + diphosphate + H(+)</text>
        <dbReference type="Rhea" id="RHEA:19397"/>
        <dbReference type="ChEBI" id="CHEBI:10986"/>
        <dbReference type="ChEBI" id="CHEBI:15378"/>
        <dbReference type="ChEBI" id="CHEBI:33019"/>
        <dbReference type="ChEBI" id="CHEBI:35235"/>
        <dbReference type="ChEBI" id="CHEBI:37563"/>
        <dbReference type="ChEBI" id="CHEBI:59458"/>
        <dbReference type="ChEBI" id="CHEBI:60377"/>
        <dbReference type="EC" id="6.3.2.5"/>
    </reaction>
</comment>
<keyword evidence="2 3" id="KW-0456">Lyase</keyword>
<dbReference type="Proteomes" id="UP000000664">
    <property type="component" value="Chromosome"/>
</dbReference>
<keyword evidence="3 4" id="KW-0285">Flavoprotein</keyword>
<comment type="function">
    <text evidence="4">Catalyzes two steps in the biosynthesis of coenzyme A. In the first step cysteine is conjugated to 4'-phosphopantothenate to form 4-phosphopantothenoylcysteine, in the latter compound is decarboxylated to form 4'-phosphopantotheine.</text>
</comment>
<dbReference type="SUPFAM" id="SSF102645">
    <property type="entry name" value="CoaB-like"/>
    <property type="match status" value="1"/>
</dbReference>
<dbReference type="KEGG" id="lga:LGAS_1278"/>
<dbReference type="GO" id="GO:0004633">
    <property type="term" value="F:phosphopantothenoylcysteine decarboxylase activity"/>
    <property type="evidence" value="ECO:0007669"/>
    <property type="project" value="UniProtKB-UniRule"/>
</dbReference>
<evidence type="ECO:0000256" key="4">
    <source>
        <dbReference type="RuleBase" id="RU364078"/>
    </source>
</evidence>
<keyword evidence="3 4" id="KW-0288">FMN</keyword>
<dbReference type="InterPro" id="IPR035929">
    <property type="entry name" value="CoaB-like_sf"/>
</dbReference>
<feature type="binding site" evidence="3">
    <location>
        <position position="330"/>
    </location>
    <ligand>
        <name>CTP</name>
        <dbReference type="ChEBI" id="CHEBI:37563"/>
    </ligand>
</feature>
<dbReference type="InterPro" id="IPR007085">
    <property type="entry name" value="DNA/pantothenate-metab_flavo_C"/>
</dbReference>
<evidence type="ECO:0000313" key="8">
    <source>
        <dbReference type="Proteomes" id="UP000000664"/>
    </source>
</evidence>
<evidence type="ECO:0000259" key="5">
    <source>
        <dbReference type="Pfam" id="PF02441"/>
    </source>
</evidence>
<dbReference type="Pfam" id="PF02441">
    <property type="entry name" value="Flavoprotein"/>
    <property type="match status" value="1"/>
</dbReference>
<feature type="region of interest" description="Phosphopantothenate--cysteine ligase" evidence="3">
    <location>
        <begin position="193"/>
        <end position="409"/>
    </location>
</feature>
<dbReference type="EMBL" id="CP000413">
    <property type="protein sequence ID" value="ABJ60641.1"/>
    <property type="molecule type" value="Genomic_DNA"/>
</dbReference>
<sequence>MKLRLRKMKATVYITGSIAAYKAINVVRNFQKEGHEVRVVMTKEAVHLIGTQTLAALTKYPVLTDLWEKERADQIQHIELADWTEIAVVVPATANFIAKIANGIADDAASTTFLATASPKYVVPAMNSHMWSNPAFQRNLALLKQDGIAVMDPATGRLAEGYSGKGRMPEPDNIMAWIDDSFQAKQILAGKKIVITAGGTISPLDPVRFLGNRSSGKMGIALAKAALVAGAEVILISGHIAVSLPNSPSLKNIKVETTEQMFSAVKTAFLGADALIMAAAVADYEPVNYIAHKIKKQDQGDELKIYLKETPDILKKMGSIKKANQVVVGFAAETNNLLENASKKLQEKKADMIVANDVSHGVFGSDEDKVMVLRQDKTTENITETTKVEIAKKIIVLVAEELESRKVEK</sequence>
<evidence type="ECO:0000259" key="6">
    <source>
        <dbReference type="Pfam" id="PF04127"/>
    </source>
</evidence>
<dbReference type="EC" id="6.3.2.5" evidence="3"/>
<keyword evidence="3 4" id="KW-0436">Ligase</keyword>
<comment type="cofactor">
    <cofactor evidence="3">
        <name>Mg(2+)</name>
        <dbReference type="ChEBI" id="CHEBI:18420"/>
    </cofactor>
</comment>
<evidence type="ECO:0000256" key="2">
    <source>
        <dbReference type="ARBA" id="ARBA00023239"/>
    </source>
</evidence>
<evidence type="ECO:0000256" key="3">
    <source>
        <dbReference type="HAMAP-Rule" id="MF_02225"/>
    </source>
</evidence>
<comment type="cofactor">
    <cofactor evidence="3">
        <name>FMN</name>
        <dbReference type="ChEBI" id="CHEBI:58210"/>
    </cofactor>
    <text evidence="3">Binds 1 FMN per subunit.</text>
</comment>
<accession>A0A806A7G1</accession>
<feature type="binding site" evidence="3">
    <location>
        <position position="293"/>
    </location>
    <ligand>
        <name>CTP</name>
        <dbReference type="ChEBI" id="CHEBI:37563"/>
    </ligand>
</feature>
<dbReference type="Gene3D" id="3.40.50.1950">
    <property type="entry name" value="Flavin prenyltransferase-like"/>
    <property type="match status" value="1"/>
</dbReference>
<dbReference type="SUPFAM" id="SSF52507">
    <property type="entry name" value="Homo-oligomeric flavin-containing Cys decarboxylases, HFCD"/>
    <property type="match status" value="1"/>
</dbReference>
<feature type="binding site" evidence="3">
    <location>
        <begin position="311"/>
        <end position="314"/>
    </location>
    <ligand>
        <name>CTP</name>
        <dbReference type="ChEBI" id="CHEBI:37563"/>
    </ligand>
</feature>
<dbReference type="NCBIfam" id="TIGR00521">
    <property type="entry name" value="coaBC_dfp"/>
    <property type="match status" value="1"/>
</dbReference>
<dbReference type="UniPathway" id="UPA00241">
    <property type="reaction ID" value="UER00353"/>
</dbReference>
<feature type="domain" description="Flavoprotein" evidence="5">
    <location>
        <begin position="8"/>
        <end position="181"/>
    </location>
</feature>
<comment type="similarity">
    <text evidence="3 4">In the N-terminal section; belongs to the HFCD (homo-oligomeric flavin containing Cys decarboxylase) superfamily.</text>
</comment>
<dbReference type="HAMAP" id="MF_02225">
    <property type="entry name" value="CoaBC"/>
    <property type="match status" value="1"/>
</dbReference>